<reference evidence="4 5" key="1">
    <citation type="submission" date="2022-04" db="EMBL/GenBank/DDBJ databases">
        <title>Positive selection, recombination, and allopatry shape intraspecific diversity of widespread and dominant cyanobacteria.</title>
        <authorList>
            <person name="Wei J."/>
            <person name="Shu W."/>
            <person name="Hu C."/>
        </authorList>
    </citation>
    <scope>NUCLEOTIDE SEQUENCE [LARGE SCALE GENOMIC DNA]</scope>
    <source>
        <strain evidence="4 5">AS-A4</strain>
    </source>
</reference>
<evidence type="ECO:0000313" key="5">
    <source>
        <dbReference type="Proteomes" id="UP001476950"/>
    </source>
</evidence>
<dbReference type="RefSeq" id="WP_190447611.1">
    <property type="nucleotide sequence ID" value="NZ_JAMPLM010000005.1"/>
</dbReference>
<keyword evidence="2" id="KW-1133">Transmembrane helix</keyword>
<organism evidence="4 5">
    <name type="scientific">Stenomitos frigidus AS-A4</name>
    <dbReference type="NCBI Taxonomy" id="2933935"/>
    <lineage>
        <taxon>Bacteria</taxon>
        <taxon>Bacillati</taxon>
        <taxon>Cyanobacteriota</taxon>
        <taxon>Cyanophyceae</taxon>
        <taxon>Leptolyngbyales</taxon>
        <taxon>Leptolyngbyaceae</taxon>
        <taxon>Stenomitos</taxon>
    </lineage>
</organism>
<feature type="transmembrane region" description="Helical" evidence="2">
    <location>
        <begin position="129"/>
        <end position="148"/>
    </location>
</feature>
<proteinExistence type="predicted"/>
<dbReference type="EMBL" id="JAMPLM010000005">
    <property type="protein sequence ID" value="MEP1058403.1"/>
    <property type="molecule type" value="Genomic_DNA"/>
</dbReference>
<accession>A0ABV0KGN6</accession>
<dbReference type="Pfam" id="PF13464">
    <property type="entry name" value="RodZ_C"/>
    <property type="match status" value="1"/>
</dbReference>
<feature type="region of interest" description="Disordered" evidence="1">
    <location>
        <begin position="156"/>
        <end position="202"/>
    </location>
</feature>
<dbReference type="InterPro" id="IPR050400">
    <property type="entry name" value="Bact_Cytoskel_RodZ"/>
</dbReference>
<keyword evidence="2" id="KW-0472">Membrane</keyword>
<protein>
    <submittedName>
        <fullName evidence="4">DUF4115 domain-containing protein</fullName>
    </submittedName>
</protein>
<dbReference type="PANTHER" id="PTHR34475:SF1">
    <property type="entry name" value="CYTOSKELETON PROTEIN RODZ"/>
    <property type="match status" value="1"/>
</dbReference>
<feature type="region of interest" description="Disordered" evidence="1">
    <location>
        <begin position="94"/>
        <end position="121"/>
    </location>
</feature>
<evidence type="ECO:0000256" key="1">
    <source>
        <dbReference type="SAM" id="MobiDB-lite"/>
    </source>
</evidence>
<dbReference type="InterPro" id="IPR010982">
    <property type="entry name" value="Lambda_DNA-bd_dom_sf"/>
</dbReference>
<keyword evidence="2" id="KW-0812">Transmembrane</keyword>
<evidence type="ECO:0000313" key="4">
    <source>
        <dbReference type="EMBL" id="MEP1058403.1"/>
    </source>
</evidence>
<dbReference type="PANTHER" id="PTHR34475">
    <property type="match status" value="1"/>
</dbReference>
<feature type="compositionally biased region" description="Polar residues" evidence="1">
    <location>
        <begin position="184"/>
        <end position="202"/>
    </location>
</feature>
<gene>
    <name evidence="4" type="ORF">NDI38_08120</name>
</gene>
<keyword evidence="5" id="KW-1185">Reference proteome</keyword>
<dbReference type="Gene3D" id="1.10.260.40">
    <property type="entry name" value="lambda repressor-like DNA-binding domains"/>
    <property type="match status" value="1"/>
</dbReference>
<evidence type="ECO:0000256" key="2">
    <source>
        <dbReference type="SAM" id="Phobius"/>
    </source>
</evidence>
<dbReference type="Proteomes" id="UP001476950">
    <property type="component" value="Unassembled WGS sequence"/>
</dbReference>
<dbReference type="Pfam" id="PF13413">
    <property type="entry name" value="HTH_25"/>
    <property type="match status" value="1"/>
</dbReference>
<evidence type="ECO:0000259" key="3">
    <source>
        <dbReference type="Pfam" id="PF13464"/>
    </source>
</evidence>
<sequence length="306" mass="32823">MKEFDTAQVEQLKTIGDYLQRERQEQAISLDEIAVKTYIPLRLLQALELGNVERLPEPVFVQGFIRRYADAIGLDGTALAKNFTPQPSFVVERKAPEPERLDSIEKPRVESLPEPHEGRDRAERSNLPFVLLGTGAVLLLGVGLAAVLSRPQAETRLQNSQPVAVEPKSVSAVPQPDVKVSSAPALSSQGSANPSPTPITSASQTLAAPNLAADGTTKPVQVAVKLIGEESWLQVIADGKVEFEGILKKGEQKNWQAKKTLVLQSGNAGAVLVSYNQGEPKVMGALGDVKDAEFPPKVPAKSASTN</sequence>
<feature type="domain" description="Cytoskeleton protein RodZ-like C-terminal" evidence="3">
    <location>
        <begin position="229"/>
        <end position="290"/>
    </location>
</feature>
<dbReference type="InterPro" id="IPR025194">
    <property type="entry name" value="RodZ-like_C"/>
</dbReference>
<comment type="caution">
    <text evidence="4">The sequence shown here is derived from an EMBL/GenBank/DDBJ whole genome shotgun (WGS) entry which is preliminary data.</text>
</comment>
<name>A0ABV0KGN6_9CYAN</name>